<dbReference type="SUPFAM" id="SSF117281">
    <property type="entry name" value="Kelch motif"/>
    <property type="match status" value="1"/>
</dbReference>
<sequence length="521" mass="57325">MFVTNNGVGGVGTIPYIGENNELRSNCRGVVTPQFREVTASGRRDDVLHRIDLTEDVGKYYGGHPNPCRNECVFQGGNPTRELDFGVPRSSSFQGGSYYMEKPSYKVGTEPTKNFHKAAFSFGESVSPNGIIRYAGNAFCGYLKDNLLVTYYSQLDRIQVLEMDNEFDVKKDRPLRRSDIATGGQLLKNPLTLVEDPFGNIFVAEFFGARVRVFDPVGPNCYVPTEDGPKEMPSGLWKSSVAVDADKAYVFGGQFANGTLSNNMYMYDGFSNSWSHLPQPPFPGYQMNPVMNTAMVIHNKVAYVFGGLRATGLPIPAVLSYNIQTRKYVRESQLTLPIALGGSAIVNLGPRVVIAGGTNQQKGVFSNGLWAMNLDFKERGWKRGPNMSRPRAHAQYFEAGRKFYICGGLTTGNQILADCDVYDLVNLKFVEKLQLPAPRYGGTAVKVADDVAVFMGGYTTGKTLMRGVHQCNLTTKECSALKPLPKRRGFPIVARLGGTANYIFGGRGAQAHRDGNVLMYM</sequence>
<dbReference type="Proteomes" id="UP001157974">
    <property type="component" value="Unassembled WGS sequence"/>
</dbReference>
<accession>A0AAV8UQ77</accession>
<dbReference type="EMBL" id="JAMWBK010000005">
    <property type="protein sequence ID" value="KAJ8904730.1"/>
    <property type="molecule type" value="Genomic_DNA"/>
</dbReference>
<evidence type="ECO:0000313" key="1">
    <source>
        <dbReference type="EMBL" id="KAJ8904730.1"/>
    </source>
</evidence>
<evidence type="ECO:0000313" key="2">
    <source>
        <dbReference type="Proteomes" id="UP001157974"/>
    </source>
</evidence>
<gene>
    <name evidence="1" type="ORF">NDN08_001248</name>
</gene>
<reference evidence="1 2" key="1">
    <citation type="journal article" date="2023" name="Nat. Commun.">
        <title>Origin of minicircular mitochondrial genomes in red algae.</title>
        <authorList>
            <person name="Lee Y."/>
            <person name="Cho C.H."/>
            <person name="Lee Y.M."/>
            <person name="Park S.I."/>
            <person name="Yang J.H."/>
            <person name="West J.A."/>
            <person name="Bhattacharya D."/>
            <person name="Yoon H.S."/>
        </authorList>
    </citation>
    <scope>NUCLEOTIDE SEQUENCE [LARGE SCALE GENOMIC DNA]</scope>
    <source>
        <strain evidence="1 2">CCMP1338</strain>
        <tissue evidence="1">Whole cell</tissue>
    </source>
</reference>
<dbReference type="Pfam" id="PF24681">
    <property type="entry name" value="Kelch_KLHDC2_KLHL20_DRC7"/>
    <property type="match status" value="1"/>
</dbReference>
<dbReference type="AlphaFoldDB" id="A0AAV8UQ77"/>
<proteinExistence type="predicted"/>
<dbReference type="PANTHER" id="PTHR45632">
    <property type="entry name" value="LD33804P"/>
    <property type="match status" value="1"/>
</dbReference>
<name>A0AAV8UQ77_9RHOD</name>
<dbReference type="Gene3D" id="2.120.10.30">
    <property type="entry name" value="TolB, C-terminal domain"/>
    <property type="match status" value="1"/>
</dbReference>
<dbReference type="InterPro" id="IPR015915">
    <property type="entry name" value="Kelch-typ_b-propeller"/>
</dbReference>
<dbReference type="SUPFAM" id="SSF101898">
    <property type="entry name" value="NHL repeat"/>
    <property type="match status" value="1"/>
</dbReference>
<protein>
    <submittedName>
        <fullName evidence="1">Uncharacterized protein</fullName>
    </submittedName>
</protein>
<comment type="caution">
    <text evidence="1">The sequence shown here is derived from an EMBL/GenBank/DDBJ whole genome shotgun (WGS) entry which is preliminary data.</text>
</comment>
<dbReference type="Gene3D" id="2.120.10.80">
    <property type="entry name" value="Kelch-type beta propeller"/>
    <property type="match status" value="2"/>
</dbReference>
<organism evidence="1 2">
    <name type="scientific">Rhodosorus marinus</name>
    <dbReference type="NCBI Taxonomy" id="101924"/>
    <lineage>
        <taxon>Eukaryota</taxon>
        <taxon>Rhodophyta</taxon>
        <taxon>Stylonematophyceae</taxon>
        <taxon>Stylonematales</taxon>
        <taxon>Stylonemataceae</taxon>
        <taxon>Rhodosorus</taxon>
    </lineage>
</organism>
<keyword evidence="2" id="KW-1185">Reference proteome</keyword>
<dbReference type="InterPro" id="IPR011042">
    <property type="entry name" value="6-blade_b-propeller_TolB-like"/>
</dbReference>